<dbReference type="RefSeq" id="WP_169664492.1">
    <property type="nucleotide sequence ID" value="NZ_CP076132.1"/>
</dbReference>
<gene>
    <name evidence="1" type="ORF">KMW28_05525</name>
</gene>
<name>A0AAX1N6I5_9BACT</name>
<reference evidence="1 2" key="1">
    <citation type="submission" date="2021-05" db="EMBL/GenBank/DDBJ databases">
        <title>Comparative genomic studies on the polysaccharide-degrading batcterial strains of the Flammeovirga genus.</title>
        <authorList>
            <person name="Zewei F."/>
            <person name="Zheng Z."/>
            <person name="Yu L."/>
            <person name="Ruyue G."/>
            <person name="Yanhong M."/>
            <person name="Yuanyuan C."/>
            <person name="Jingyan G."/>
            <person name="Wenjun H."/>
        </authorList>
    </citation>
    <scope>NUCLEOTIDE SEQUENCE [LARGE SCALE GENOMIC DNA]</scope>
    <source>
        <strain evidence="1 2">NBRC:100898</strain>
    </source>
</reference>
<organism evidence="1 2">
    <name type="scientific">Flammeovirga yaeyamensis</name>
    <dbReference type="NCBI Taxonomy" id="367791"/>
    <lineage>
        <taxon>Bacteria</taxon>
        <taxon>Pseudomonadati</taxon>
        <taxon>Bacteroidota</taxon>
        <taxon>Cytophagia</taxon>
        <taxon>Cytophagales</taxon>
        <taxon>Flammeovirgaceae</taxon>
        <taxon>Flammeovirga</taxon>
    </lineage>
</organism>
<dbReference type="EMBL" id="CP076132">
    <property type="protein sequence ID" value="QWG03042.1"/>
    <property type="molecule type" value="Genomic_DNA"/>
</dbReference>
<dbReference type="KEGG" id="fya:KMW28_05525"/>
<proteinExistence type="predicted"/>
<sequence length="144" mass="17164">MEIEKTQFELAEYGILKLEKNQNGFEWFGHVNIPISKTPLDLTIEVKNQNVPSNEQIGLIEEFGTRWQTTSLKLFEYMEECFRNSKWETDKNELQKMYFLSAIGLKRNNSEWEIVLEPEFDVTSIFNFLLRFTLKNNEIIWSNL</sequence>
<dbReference type="AlphaFoldDB" id="A0AAX1N6I5"/>
<keyword evidence="2" id="KW-1185">Reference proteome</keyword>
<evidence type="ECO:0000313" key="1">
    <source>
        <dbReference type="EMBL" id="QWG03042.1"/>
    </source>
</evidence>
<accession>A0AAX1N6I5</accession>
<dbReference type="Proteomes" id="UP000678679">
    <property type="component" value="Chromosome 1"/>
</dbReference>
<protein>
    <submittedName>
        <fullName evidence="1">Uncharacterized protein</fullName>
    </submittedName>
</protein>
<evidence type="ECO:0000313" key="2">
    <source>
        <dbReference type="Proteomes" id="UP000678679"/>
    </source>
</evidence>